<dbReference type="eggNOG" id="KOG2162">
    <property type="taxonomic scope" value="Eukaryota"/>
</dbReference>
<dbReference type="AlphaFoldDB" id="W5JTC0"/>
<feature type="domain" description="DNA/RNA-binding" evidence="3">
    <location>
        <begin position="406"/>
        <end position="617"/>
    </location>
</feature>
<feature type="compositionally biased region" description="Polar residues" evidence="2">
    <location>
        <begin position="118"/>
        <end position="136"/>
    </location>
</feature>
<reference evidence="4 6" key="1">
    <citation type="journal article" date="2010" name="BMC Genomics">
        <title>Combination of measures distinguishes pre-miRNAs from other stem-loops in the genome of the newly sequenced Anopheles darlingi.</title>
        <authorList>
            <person name="Mendes N.D."/>
            <person name="Freitas A.T."/>
            <person name="Vasconcelos A.T."/>
            <person name="Sagot M.F."/>
        </authorList>
    </citation>
    <scope>NUCLEOTIDE SEQUENCE</scope>
</reference>
<dbReference type="GO" id="GO:0042162">
    <property type="term" value="F:telomeric DNA binding"/>
    <property type="evidence" value="ECO:0007669"/>
    <property type="project" value="TreeGrafter"/>
</dbReference>
<dbReference type="Gene3D" id="1.25.40.10">
    <property type="entry name" value="Tetratricopeptide repeat domain"/>
    <property type="match status" value="1"/>
</dbReference>
<dbReference type="STRING" id="43151.W5JTC0"/>
<dbReference type="HOGENOM" id="CLU_434922_0_0_1"/>
<reference evidence="4" key="3">
    <citation type="journal article" date="2013" name="Nucleic Acids Res.">
        <title>The genome of Anopheles darlingi, the main neotropical malaria vector.</title>
        <authorList>
            <person name="Marinotti O."/>
            <person name="Cerqueira G.C."/>
            <person name="de Almeida L.G."/>
            <person name="Ferro M.I."/>
            <person name="Loreto E.L."/>
            <person name="Zaha A."/>
            <person name="Teixeira S.M."/>
            <person name="Wespiser A.R."/>
            <person name="Almeida E Silva A."/>
            <person name="Schlindwein A.D."/>
            <person name="Pacheco A.C."/>
            <person name="Silva A.L."/>
            <person name="Graveley B.R."/>
            <person name="Walenz B.P."/>
            <person name="Lima Bde A."/>
            <person name="Ribeiro C.A."/>
            <person name="Nunes-Silva C.G."/>
            <person name="de Carvalho C.R."/>
            <person name="Soares C.M."/>
            <person name="de Menezes C.B."/>
            <person name="Matiolli C."/>
            <person name="Caffrey D."/>
            <person name="Araujo D.A."/>
            <person name="de Oliveira D.M."/>
            <person name="Golenbock D."/>
            <person name="Grisard E.C."/>
            <person name="Fantinatti-Garboggini F."/>
            <person name="de Carvalho F.M."/>
            <person name="Barcellos F.G."/>
            <person name="Prosdocimi F."/>
            <person name="May G."/>
            <person name="Azevedo Junior G.M."/>
            <person name="Guimaraes G.M."/>
            <person name="Goldman G.H."/>
            <person name="Padilha I.Q."/>
            <person name="Batista Jda S."/>
            <person name="Ferro J.A."/>
            <person name="Ribeiro J.M."/>
            <person name="Fietto J.L."/>
            <person name="Dabbas K.M."/>
            <person name="Cerdeira L."/>
            <person name="Agnez-Lima L.F."/>
            <person name="Brocchi M."/>
            <person name="de Carvalho M.O."/>
            <person name="Teixeira Mde M."/>
            <person name="Diniz Maia Mde M."/>
            <person name="Goldman M.H."/>
            <person name="Cruz Schneider M.P."/>
            <person name="Felipe M.S."/>
            <person name="Hungria M."/>
            <person name="Nicolas M.F."/>
            <person name="Pereira M."/>
            <person name="Montes M.A."/>
            <person name="Cantao M.E."/>
            <person name="Vincentz M."/>
            <person name="Rafael M.S."/>
            <person name="Silverman N."/>
            <person name="Stoco P.H."/>
            <person name="Souza R.C."/>
            <person name="Vicentini R."/>
            <person name="Gazzinelli R.T."/>
            <person name="Neves Rde O."/>
            <person name="Silva R."/>
            <person name="Astolfi-Filho S."/>
            <person name="Maciel T.E."/>
            <person name="Urmenyi T.P."/>
            <person name="Tadei W.P."/>
            <person name="Camargo E.P."/>
            <person name="de Vasconcelos A.T."/>
        </authorList>
    </citation>
    <scope>NUCLEOTIDE SEQUENCE</scope>
</reference>
<dbReference type="Proteomes" id="UP000000673">
    <property type="component" value="Unassembled WGS sequence"/>
</dbReference>
<evidence type="ECO:0000256" key="2">
    <source>
        <dbReference type="SAM" id="MobiDB-lite"/>
    </source>
</evidence>
<proteinExistence type="predicted"/>
<dbReference type="GO" id="GO:0070034">
    <property type="term" value="F:telomerase RNA binding"/>
    <property type="evidence" value="ECO:0007669"/>
    <property type="project" value="TreeGrafter"/>
</dbReference>
<accession>W5JTC0</accession>
<dbReference type="InterPro" id="IPR011990">
    <property type="entry name" value="TPR-like_helical_dom_sf"/>
</dbReference>
<dbReference type="SUPFAM" id="SSF48452">
    <property type="entry name" value="TPR-like"/>
    <property type="match status" value="1"/>
</dbReference>
<evidence type="ECO:0000259" key="3">
    <source>
        <dbReference type="Pfam" id="PF10373"/>
    </source>
</evidence>
<organism evidence="4">
    <name type="scientific">Anopheles darlingi</name>
    <name type="common">Mosquito</name>
    <dbReference type="NCBI Taxonomy" id="43151"/>
    <lineage>
        <taxon>Eukaryota</taxon>
        <taxon>Metazoa</taxon>
        <taxon>Ecdysozoa</taxon>
        <taxon>Arthropoda</taxon>
        <taxon>Hexapoda</taxon>
        <taxon>Insecta</taxon>
        <taxon>Pterygota</taxon>
        <taxon>Neoptera</taxon>
        <taxon>Endopterygota</taxon>
        <taxon>Diptera</taxon>
        <taxon>Nematocera</taxon>
        <taxon>Culicoidea</taxon>
        <taxon>Culicidae</taxon>
        <taxon>Anophelinae</taxon>
        <taxon>Anopheles</taxon>
    </lineage>
</organism>
<evidence type="ECO:0000313" key="4">
    <source>
        <dbReference type="EMBL" id="ETN67622.1"/>
    </source>
</evidence>
<evidence type="ECO:0000313" key="5">
    <source>
        <dbReference type="EnsemblMetazoa" id="ADAC000559-PA"/>
    </source>
</evidence>
<dbReference type="InterPro" id="IPR018834">
    <property type="entry name" value="DNA/RNA-bd_Est1-type"/>
</dbReference>
<keyword evidence="1" id="KW-0866">Nonsense-mediated mRNA decay</keyword>
<dbReference type="Pfam" id="PF10373">
    <property type="entry name" value="EST1_DNA_bind"/>
    <property type="match status" value="1"/>
</dbReference>
<dbReference type="EMBL" id="ADMH02000144">
    <property type="protein sequence ID" value="ETN67622.1"/>
    <property type="molecule type" value="Genomic_DNA"/>
</dbReference>
<dbReference type="VEuPathDB" id="VectorBase:ADAC000559"/>
<gene>
    <name evidence="4" type="ORF">AND_000559</name>
</gene>
<keyword evidence="6" id="KW-1185">Reference proteome</keyword>
<dbReference type="PANTHER" id="PTHR15696:SF0">
    <property type="entry name" value="TELOMERASE-BINDING PROTEIN EST1A"/>
    <property type="match status" value="1"/>
</dbReference>
<evidence type="ECO:0000313" key="6">
    <source>
        <dbReference type="Proteomes" id="UP000000673"/>
    </source>
</evidence>
<name>W5JTC0_ANODA</name>
<reference evidence="4" key="2">
    <citation type="submission" date="2010-05" db="EMBL/GenBank/DDBJ databases">
        <authorList>
            <person name="Almeida L.G."/>
            <person name="Nicolas M.F."/>
            <person name="Souza R.C."/>
            <person name="Vasconcelos A.T.R."/>
        </authorList>
    </citation>
    <scope>NUCLEOTIDE SEQUENCE</scope>
</reference>
<dbReference type="GO" id="GO:0005697">
    <property type="term" value="C:telomerase holoenzyme complex"/>
    <property type="evidence" value="ECO:0007669"/>
    <property type="project" value="TreeGrafter"/>
</dbReference>
<dbReference type="FunCoup" id="W5JTC0">
    <property type="interactions" value="1553"/>
</dbReference>
<feature type="region of interest" description="Disordered" evidence="2">
    <location>
        <begin position="77"/>
        <end position="146"/>
    </location>
</feature>
<protein>
    <recommendedName>
        <fullName evidence="3">DNA/RNA-binding domain-containing protein</fullName>
    </recommendedName>
</protein>
<dbReference type="PANTHER" id="PTHR15696">
    <property type="entry name" value="SMG-7 SUPPRESSOR WITH MORPHOLOGICAL EFFECT ON GENITALIA PROTEIN 7"/>
    <property type="match status" value="1"/>
</dbReference>
<dbReference type="GO" id="GO:0000184">
    <property type="term" value="P:nuclear-transcribed mRNA catabolic process, nonsense-mediated decay"/>
    <property type="evidence" value="ECO:0007669"/>
    <property type="project" value="UniProtKB-KW"/>
</dbReference>
<evidence type="ECO:0000256" key="1">
    <source>
        <dbReference type="ARBA" id="ARBA00023161"/>
    </source>
</evidence>
<dbReference type="VEuPathDB" id="VectorBase:ADAR2_009390"/>
<reference evidence="5" key="4">
    <citation type="submission" date="2015-06" db="UniProtKB">
        <authorList>
            <consortium name="EnsemblMetazoa"/>
        </authorList>
    </citation>
    <scope>IDENTIFICATION</scope>
</reference>
<dbReference type="InterPro" id="IPR045153">
    <property type="entry name" value="Est1/Ebs1-like"/>
</dbReference>
<sequence>MSSEEDGARGSRAVITQLNEEDVTESIVSLASQLDPIEEMMLKCAPFIDASDATTMLNALYNIQDQLKAVDQLRANTSGQPPAETLRPADAAESIGRSMSAQPAPQEVANASADIQEPGTSRSNIPTSAEPNSNRPSGGGNTSAPVEKEMFVRQRDGTYCRITVPAQNQPQHPNANAPANTLVGGRERKFNAPKPSTSQNPVQLRRTAVWVAERELHASMPSLTREELPGKLLELSKQLCDMQLGSDPWQRWPVMQKLRYEFFTVLQDSMARKMNFVQESNIENTFWRDHCHTIVGRIRNQLKTARNTNEETRLLNFLCVFIEESRDWFLRLLKELQIKYSFLILNFIGKNAASNTSGLKYGLALVSAQKLCLFIGDLGRYQLELKDASPAGCKIKMVGGEYGYCKRWYEMARDIIPKNARPYNQLALLAIRDRKFFEAVYLYSRCLMASNPYQSAWEGLLDLFDTARKKFETTRAEDEAALKKLLQESEANDQPKFDWTVCREVWIHPADQTRMQRHLPAAPQPAPNRSEMADVLLASLPTSKLEQQFYYSFVHMVGMIATKTGMEVFSQCAEQVLREFRLLLTTMFKSETRLLELSALLMFAMEKAKHLTQVSSKSLHFRTSNATLA</sequence>
<dbReference type="EnsemblMetazoa" id="ADAC000559-RA">
    <property type="protein sequence ID" value="ADAC000559-PA"/>
    <property type="gene ID" value="ADAC000559"/>
</dbReference>